<name>A0ABD1LTE8_9FABA</name>
<accession>A0ABD1LTE8</accession>
<keyword evidence="5" id="KW-1185">Reference proteome</keyword>
<dbReference type="PANTHER" id="PTHR31969">
    <property type="entry name" value="GEM-LIKE PROTEIN 2"/>
    <property type="match status" value="1"/>
</dbReference>
<dbReference type="InterPro" id="IPR011993">
    <property type="entry name" value="PH-like_dom_sf"/>
</dbReference>
<dbReference type="InterPro" id="IPR004182">
    <property type="entry name" value="GRAM"/>
</dbReference>
<evidence type="ECO:0000313" key="4">
    <source>
        <dbReference type="EMBL" id="KAL2326802.1"/>
    </source>
</evidence>
<comment type="similarity">
    <text evidence="1">Belongs to the GEM family.</text>
</comment>
<dbReference type="AlphaFoldDB" id="A0ABD1LTE8"/>
<dbReference type="EMBL" id="JBGMDY010000007">
    <property type="protein sequence ID" value="KAL2326802.1"/>
    <property type="molecule type" value="Genomic_DNA"/>
</dbReference>
<evidence type="ECO:0000259" key="3">
    <source>
        <dbReference type="SMART" id="SM00568"/>
    </source>
</evidence>
<gene>
    <name evidence="4" type="ORF">Fmac_020229</name>
</gene>
<comment type="caution">
    <text evidence="4">The sequence shown here is derived from an EMBL/GenBank/DDBJ whole genome shotgun (WGS) entry which is preliminary data.</text>
</comment>
<dbReference type="InterPro" id="IPR037848">
    <property type="entry name" value="GEM-like"/>
</dbReference>
<dbReference type="Proteomes" id="UP001603857">
    <property type="component" value="Unassembled WGS sequence"/>
</dbReference>
<dbReference type="Pfam" id="PF02893">
    <property type="entry name" value="GRAM"/>
    <property type="match status" value="1"/>
</dbReference>
<feature type="domain" description="GRAM" evidence="3">
    <location>
        <begin position="89"/>
        <end position="168"/>
    </location>
</feature>
<feature type="region of interest" description="Disordered" evidence="2">
    <location>
        <begin position="1"/>
        <end position="27"/>
    </location>
</feature>
<evidence type="ECO:0000256" key="2">
    <source>
        <dbReference type="SAM" id="MobiDB-lite"/>
    </source>
</evidence>
<evidence type="ECO:0000256" key="1">
    <source>
        <dbReference type="ARBA" id="ARBA00009414"/>
    </source>
</evidence>
<sequence>MSNNGSNNPYVQISPPRTSSAPTNSPNPMHTVCDAINRCNRKVEEATKRVEIMADNFWNHIRISSSFADAAVARIVQGTKVLTLGGPDILFQQSFGTFQGEKLIKSFACYLSTTSGPVIGTLYVSNKRLAFCSDYPLCHYPYSQQQHQNVHYKVIVRLDQLSTVSPSSNRFNPAEKYIQLVTEDGYEFYFMGFIAYDKALKTLREALQHYHSHSRESLNGQEA</sequence>
<protein>
    <recommendedName>
        <fullName evidence="3">GRAM domain-containing protein</fullName>
    </recommendedName>
</protein>
<organism evidence="4 5">
    <name type="scientific">Flemingia macrophylla</name>
    <dbReference type="NCBI Taxonomy" id="520843"/>
    <lineage>
        <taxon>Eukaryota</taxon>
        <taxon>Viridiplantae</taxon>
        <taxon>Streptophyta</taxon>
        <taxon>Embryophyta</taxon>
        <taxon>Tracheophyta</taxon>
        <taxon>Spermatophyta</taxon>
        <taxon>Magnoliopsida</taxon>
        <taxon>eudicotyledons</taxon>
        <taxon>Gunneridae</taxon>
        <taxon>Pentapetalae</taxon>
        <taxon>rosids</taxon>
        <taxon>fabids</taxon>
        <taxon>Fabales</taxon>
        <taxon>Fabaceae</taxon>
        <taxon>Papilionoideae</taxon>
        <taxon>50 kb inversion clade</taxon>
        <taxon>NPAAA clade</taxon>
        <taxon>indigoferoid/millettioid clade</taxon>
        <taxon>Phaseoleae</taxon>
        <taxon>Flemingia</taxon>
    </lineage>
</organism>
<reference evidence="4 5" key="1">
    <citation type="submission" date="2024-08" db="EMBL/GenBank/DDBJ databases">
        <title>Insights into the chromosomal genome structure of Flemingia macrophylla.</title>
        <authorList>
            <person name="Ding Y."/>
            <person name="Zhao Y."/>
            <person name="Bi W."/>
            <person name="Wu M."/>
            <person name="Zhao G."/>
            <person name="Gong Y."/>
            <person name="Li W."/>
            <person name="Zhang P."/>
        </authorList>
    </citation>
    <scope>NUCLEOTIDE SEQUENCE [LARGE SCALE GENOMIC DNA]</scope>
    <source>
        <strain evidence="4">DYQJB</strain>
        <tissue evidence="4">Leaf</tissue>
    </source>
</reference>
<proteinExistence type="inferred from homology"/>
<evidence type="ECO:0000313" key="5">
    <source>
        <dbReference type="Proteomes" id="UP001603857"/>
    </source>
</evidence>
<dbReference type="SMART" id="SM00568">
    <property type="entry name" value="GRAM"/>
    <property type="match status" value="1"/>
</dbReference>
<dbReference type="Gene3D" id="2.30.29.30">
    <property type="entry name" value="Pleckstrin-homology domain (PH domain)/Phosphotyrosine-binding domain (PTB)"/>
    <property type="match status" value="1"/>
</dbReference>